<sequence>MAAKRGGELPMTPRAPLKDHNELPGSKRGGTPNRLRALFSSRIGGQKDELANALVVLSLTAEDGEIEALVLWYSICAVTPKEVLEDYRTILSEPWSFIVAKRDEPWEVKKGKDIPLRWKYHVGTLCAGHPLPAPFSCLDRSDELSGVLAELREWLTLLMAPFLFNDVSEAWYGKKALGGVGKEKGVSLFSLQHEEINSGFRRREREDRSEWKKRSHKDSDKCIHGKRGDELDDPEADSDLRFKEMVEHAQRKYSKIKELGRLNLEEVNPHLHGGRVEKHLGKTTPSSPDRDSNLDLSVLGGLAQHDWRVSQLRHRGV</sequence>
<gene>
    <name evidence="2" type="ORF">TTEB3V08_LOCUS4975</name>
</gene>
<protein>
    <submittedName>
        <fullName evidence="2">Uncharacterized protein</fullName>
    </submittedName>
</protein>
<feature type="region of interest" description="Disordered" evidence="1">
    <location>
        <begin position="1"/>
        <end position="32"/>
    </location>
</feature>
<accession>A0A7R9NUJ2</accession>
<feature type="region of interest" description="Disordered" evidence="1">
    <location>
        <begin position="202"/>
        <end position="235"/>
    </location>
</feature>
<name>A0A7R9NUJ2_9NEOP</name>
<dbReference type="EMBL" id="OE001508">
    <property type="protein sequence ID" value="CAD7456963.1"/>
    <property type="molecule type" value="Genomic_DNA"/>
</dbReference>
<evidence type="ECO:0000256" key="1">
    <source>
        <dbReference type="SAM" id="MobiDB-lite"/>
    </source>
</evidence>
<reference evidence="2" key="1">
    <citation type="submission" date="2020-11" db="EMBL/GenBank/DDBJ databases">
        <authorList>
            <person name="Tran Van P."/>
        </authorList>
    </citation>
    <scope>NUCLEOTIDE SEQUENCE</scope>
</reference>
<proteinExistence type="predicted"/>
<evidence type="ECO:0000313" key="2">
    <source>
        <dbReference type="EMBL" id="CAD7456963.1"/>
    </source>
</evidence>
<dbReference type="AlphaFoldDB" id="A0A7R9NUJ2"/>
<organism evidence="2">
    <name type="scientific">Timema tahoe</name>
    <dbReference type="NCBI Taxonomy" id="61484"/>
    <lineage>
        <taxon>Eukaryota</taxon>
        <taxon>Metazoa</taxon>
        <taxon>Ecdysozoa</taxon>
        <taxon>Arthropoda</taxon>
        <taxon>Hexapoda</taxon>
        <taxon>Insecta</taxon>
        <taxon>Pterygota</taxon>
        <taxon>Neoptera</taxon>
        <taxon>Polyneoptera</taxon>
        <taxon>Phasmatodea</taxon>
        <taxon>Timematodea</taxon>
        <taxon>Timematoidea</taxon>
        <taxon>Timematidae</taxon>
        <taxon>Timema</taxon>
    </lineage>
</organism>
<feature type="compositionally biased region" description="Basic and acidic residues" evidence="1">
    <location>
        <begin position="202"/>
        <end position="229"/>
    </location>
</feature>
<feature type="region of interest" description="Disordered" evidence="1">
    <location>
        <begin position="273"/>
        <end position="295"/>
    </location>
</feature>